<evidence type="ECO:0000313" key="3">
    <source>
        <dbReference type="EMBL" id="KAK0721301.1"/>
    </source>
</evidence>
<dbReference type="AlphaFoldDB" id="A0AA40AST6"/>
<feature type="region of interest" description="Disordered" evidence="1">
    <location>
        <begin position="1"/>
        <end position="23"/>
    </location>
</feature>
<organism evidence="3 4">
    <name type="scientific">Apiosordaria backusii</name>
    <dbReference type="NCBI Taxonomy" id="314023"/>
    <lineage>
        <taxon>Eukaryota</taxon>
        <taxon>Fungi</taxon>
        <taxon>Dikarya</taxon>
        <taxon>Ascomycota</taxon>
        <taxon>Pezizomycotina</taxon>
        <taxon>Sordariomycetes</taxon>
        <taxon>Sordariomycetidae</taxon>
        <taxon>Sordariales</taxon>
        <taxon>Lasiosphaeriaceae</taxon>
        <taxon>Apiosordaria</taxon>
    </lineage>
</organism>
<accession>A0AA40AST6</accession>
<comment type="caution">
    <text evidence="3">The sequence shown here is derived from an EMBL/GenBank/DDBJ whole genome shotgun (WGS) entry which is preliminary data.</text>
</comment>
<feature type="compositionally biased region" description="Acidic residues" evidence="1">
    <location>
        <begin position="87"/>
        <end position="110"/>
    </location>
</feature>
<dbReference type="EMBL" id="JAUKTV010000012">
    <property type="protein sequence ID" value="KAK0721301.1"/>
    <property type="molecule type" value="Genomic_DNA"/>
</dbReference>
<evidence type="ECO:0000313" key="4">
    <source>
        <dbReference type="Proteomes" id="UP001172159"/>
    </source>
</evidence>
<name>A0AA40AST6_9PEZI</name>
<evidence type="ECO:0000256" key="1">
    <source>
        <dbReference type="SAM" id="MobiDB-lite"/>
    </source>
</evidence>
<keyword evidence="4" id="KW-1185">Reference proteome</keyword>
<feature type="domain" description="2EXR" evidence="2">
    <location>
        <begin position="25"/>
        <end position="78"/>
    </location>
</feature>
<feature type="region of interest" description="Disordered" evidence="1">
    <location>
        <begin position="87"/>
        <end position="119"/>
    </location>
</feature>
<reference evidence="3" key="1">
    <citation type="submission" date="2023-06" db="EMBL/GenBank/DDBJ databases">
        <title>Genome-scale phylogeny and comparative genomics of the fungal order Sordariales.</title>
        <authorList>
            <consortium name="Lawrence Berkeley National Laboratory"/>
            <person name="Hensen N."/>
            <person name="Bonometti L."/>
            <person name="Westerberg I."/>
            <person name="Brannstrom I.O."/>
            <person name="Guillou S."/>
            <person name="Cros-Aarteil S."/>
            <person name="Calhoun S."/>
            <person name="Haridas S."/>
            <person name="Kuo A."/>
            <person name="Mondo S."/>
            <person name="Pangilinan J."/>
            <person name="Riley R."/>
            <person name="Labutti K."/>
            <person name="Andreopoulos B."/>
            <person name="Lipzen A."/>
            <person name="Chen C."/>
            <person name="Yanf M."/>
            <person name="Daum C."/>
            <person name="Ng V."/>
            <person name="Clum A."/>
            <person name="Steindorff A."/>
            <person name="Ohm R."/>
            <person name="Martin F."/>
            <person name="Silar P."/>
            <person name="Natvig D."/>
            <person name="Lalanne C."/>
            <person name="Gautier V."/>
            <person name="Ament-Velasquez S.L."/>
            <person name="Kruys A."/>
            <person name="Hutchinson M.I."/>
            <person name="Powell A.J."/>
            <person name="Barry K."/>
            <person name="Miller A.N."/>
            <person name="Grigoriev I.V."/>
            <person name="Debuchy R."/>
            <person name="Gladieux P."/>
            <person name="Thoren M.H."/>
            <person name="Johannesson H."/>
        </authorList>
    </citation>
    <scope>NUCLEOTIDE SEQUENCE</scope>
    <source>
        <strain evidence="3">CBS 540.89</strain>
    </source>
</reference>
<dbReference type="Pfam" id="PF20150">
    <property type="entry name" value="2EXR"/>
    <property type="match status" value="1"/>
</dbReference>
<evidence type="ECO:0000259" key="2">
    <source>
        <dbReference type="Pfam" id="PF20150"/>
    </source>
</evidence>
<dbReference type="InterPro" id="IPR045518">
    <property type="entry name" value="2EXR"/>
</dbReference>
<gene>
    <name evidence="3" type="ORF">B0T21DRAFT_414495</name>
</gene>
<sequence length="587" mass="67866">MTPLSPEPQTQSAPDATPPIKSGWNRLPAELRLEIYRQVWEPRTVVISAAQNRQKFPVTLHINYESREETLKHYHHYNLHYVDGYFEEEEDEDEDEEEDEDGGQEEEEEGPMTGKQHMEDGCQISQKKKDKNGYIYPRLDIIRLGLLYVPDPIICQPKLEIPIINQPSLRVIIGQDADIHHSLGVLAPIYSIIRTIDFWSLTNDHPSNSFSWYRACRVPPSIPFTPVARWEDVVFRPTPPPLVEFSCANPACRNPTLALKWEYMSEETRVITTDNTNLANLARFGVVSNPGDPAVDSALKIPCAVVHWTEVKARSTLQKDQVLLFDAGSESTTPATAAAEDDPKETWAMLKVVSPDKVWHKEVASMALRYHWSYLAAKHNGVWYRVGPSPNLDDLRFLFYILRYPLPEYGEIIHGVCGPRFMYEGYHHDDSEFRKEIRADREVEKLEADRERVTTALTIGRISSSRSTRKFGFRWLRGRGDVKGLKWKRWEKAKVVISPWWFWFGWMTLRRDQRSLDSKLPEVGLALKRRALWCLRVVRAWEGRKWETAQGMWISGVRWELGGSGVVCGGVVSGWDEWGVYFRWRTQ</sequence>
<protein>
    <recommendedName>
        <fullName evidence="2">2EXR domain-containing protein</fullName>
    </recommendedName>
</protein>
<dbReference type="Proteomes" id="UP001172159">
    <property type="component" value="Unassembled WGS sequence"/>
</dbReference>
<proteinExistence type="predicted"/>